<dbReference type="InterPro" id="IPR032675">
    <property type="entry name" value="LRR_dom_sf"/>
</dbReference>
<evidence type="ECO:0008006" key="3">
    <source>
        <dbReference type="Google" id="ProtNLM"/>
    </source>
</evidence>
<dbReference type="RefSeq" id="XP_040761479.1">
    <property type="nucleotide sequence ID" value="XM_040902012.1"/>
</dbReference>
<dbReference type="SUPFAM" id="SSF52047">
    <property type="entry name" value="RNI-like"/>
    <property type="match status" value="1"/>
</dbReference>
<evidence type="ECO:0000313" key="2">
    <source>
        <dbReference type="Proteomes" id="UP000076871"/>
    </source>
</evidence>
<dbReference type="AlphaFoldDB" id="A0A165CYC5"/>
<protein>
    <recommendedName>
        <fullName evidence="3">F-box domain-containing protein</fullName>
    </recommendedName>
</protein>
<evidence type="ECO:0000313" key="1">
    <source>
        <dbReference type="EMBL" id="KZT03739.1"/>
    </source>
</evidence>
<dbReference type="GeneID" id="63819043"/>
<dbReference type="OrthoDB" id="2747681at2759"/>
<reference evidence="1 2" key="1">
    <citation type="journal article" date="2016" name="Mol. Biol. Evol.">
        <title>Comparative Genomics of Early-Diverging Mushroom-Forming Fungi Provides Insights into the Origins of Lignocellulose Decay Capabilities.</title>
        <authorList>
            <person name="Nagy L.G."/>
            <person name="Riley R."/>
            <person name="Tritt A."/>
            <person name="Adam C."/>
            <person name="Daum C."/>
            <person name="Floudas D."/>
            <person name="Sun H."/>
            <person name="Yadav J.S."/>
            <person name="Pangilinan J."/>
            <person name="Larsson K.H."/>
            <person name="Matsuura K."/>
            <person name="Barry K."/>
            <person name="Labutti K."/>
            <person name="Kuo R."/>
            <person name="Ohm R.A."/>
            <person name="Bhattacharya S.S."/>
            <person name="Shirouzu T."/>
            <person name="Yoshinaga Y."/>
            <person name="Martin F.M."/>
            <person name="Grigoriev I.V."/>
            <person name="Hibbett D.S."/>
        </authorList>
    </citation>
    <scope>NUCLEOTIDE SEQUENCE [LARGE SCALE GENOMIC DNA]</scope>
    <source>
        <strain evidence="1 2">93-53</strain>
    </source>
</reference>
<dbReference type="Gene3D" id="3.80.10.10">
    <property type="entry name" value="Ribonuclease Inhibitor"/>
    <property type="match status" value="1"/>
</dbReference>
<proteinExistence type="predicted"/>
<sequence length="421" mass="48134">MDNIPAPILPLELQYVILEEIADNRASLAACGLVCRAWRYQTRAHLFRTVIFVLFSSYARFLAICEASPEVAHHVRVARFRGNLVGISFIIRLLTKTPNVTSLSLENLDAKGLHHARFCSFSFPRIQRLTMKTVTLTEEQFVTILCRCQELKELRLRDLDLLPSTQSSSTHPPVRTALEGYPSSNAPVMLKCMYFHSSRNHASIFHALERVPVQLHLQELHIVWTHWSTVDAQRILRGAGANLQSLNITPALAWHNRAEFHSFDLAQNLNITELHLKDFSLSVKAEHSQFMRGGLRWIPAILMDVRPHHKCLRRVQFSIRIRLSDLVSQAESSFLIGLWTALDPALAPITSHHPGLLVIFNLCSETKHDRWMQPAISMLKHHLLRSRKGSSKIVVRCYQGRNPHSQNLLGDTPYQEFLMHQ</sequence>
<accession>A0A165CYC5</accession>
<organism evidence="1 2">
    <name type="scientific">Laetiporus sulphureus 93-53</name>
    <dbReference type="NCBI Taxonomy" id="1314785"/>
    <lineage>
        <taxon>Eukaryota</taxon>
        <taxon>Fungi</taxon>
        <taxon>Dikarya</taxon>
        <taxon>Basidiomycota</taxon>
        <taxon>Agaricomycotina</taxon>
        <taxon>Agaricomycetes</taxon>
        <taxon>Polyporales</taxon>
        <taxon>Laetiporus</taxon>
    </lineage>
</organism>
<dbReference type="SUPFAM" id="SSF81383">
    <property type="entry name" value="F-box domain"/>
    <property type="match status" value="1"/>
</dbReference>
<gene>
    <name evidence="1" type="ORF">LAESUDRAFT_323572</name>
</gene>
<dbReference type="Proteomes" id="UP000076871">
    <property type="component" value="Unassembled WGS sequence"/>
</dbReference>
<dbReference type="InterPro" id="IPR036047">
    <property type="entry name" value="F-box-like_dom_sf"/>
</dbReference>
<dbReference type="InParanoid" id="A0A165CYC5"/>
<keyword evidence="2" id="KW-1185">Reference proteome</keyword>
<name>A0A165CYC5_9APHY</name>
<dbReference type="EMBL" id="KV427641">
    <property type="protein sequence ID" value="KZT03739.1"/>
    <property type="molecule type" value="Genomic_DNA"/>
</dbReference>